<dbReference type="GO" id="GO:0016616">
    <property type="term" value="F:oxidoreductase activity, acting on the CH-OH group of donors, NAD or NADP as acceptor"/>
    <property type="evidence" value="ECO:0007669"/>
    <property type="project" value="InterPro"/>
</dbReference>
<keyword evidence="3" id="KW-0520">NAD</keyword>
<dbReference type="InterPro" id="IPR050857">
    <property type="entry name" value="D-2-hydroxyacid_DH"/>
</dbReference>
<dbReference type="InterPro" id="IPR006139">
    <property type="entry name" value="D-isomer_2_OHA_DH_cat_dom"/>
</dbReference>
<dbReference type="EMBL" id="QMNG01000127">
    <property type="protein sequence ID" value="RLC35746.1"/>
    <property type="molecule type" value="Genomic_DNA"/>
</dbReference>
<dbReference type="GO" id="GO:0051287">
    <property type="term" value="F:NAD binding"/>
    <property type="evidence" value="ECO:0007669"/>
    <property type="project" value="InterPro"/>
</dbReference>
<comment type="caution">
    <text evidence="5">The sequence shown here is derived from an EMBL/GenBank/DDBJ whole genome shotgun (WGS) entry which is preliminary data.</text>
</comment>
<reference evidence="5 6" key="1">
    <citation type="submission" date="2018-06" db="EMBL/GenBank/DDBJ databases">
        <title>Extensive metabolic versatility and redundancy in microbially diverse, dynamic hydrothermal sediments.</title>
        <authorList>
            <person name="Dombrowski N."/>
            <person name="Teske A."/>
            <person name="Baker B.J."/>
        </authorList>
    </citation>
    <scope>NUCLEOTIDE SEQUENCE [LARGE SCALE GENOMIC DNA]</scope>
    <source>
        <strain evidence="5">B79_G16</strain>
    </source>
</reference>
<name>A0A420ZAX0_UNCK3</name>
<evidence type="ECO:0000256" key="2">
    <source>
        <dbReference type="ARBA" id="ARBA00023002"/>
    </source>
</evidence>
<protein>
    <submittedName>
        <fullName evidence="5">D-glycerate dehydrogenase</fullName>
    </submittedName>
</protein>
<dbReference type="PANTHER" id="PTHR42789:SF1">
    <property type="entry name" value="D-ISOMER SPECIFIC 2-HYDROXYACID DEHYDROGENASE FAMILY PROTEIN (AFU_ORTHOLOGUE AFUA_6G10090)"/>
    <property type="match status" value="1"/>
</dbReference>
<organism evidence="5 6">
    <name type="scientific">candidate division Kazan bacterium</name>
    <dbReference type="NCBI Taxonomy" id="2202143"/>
    <lineage>
        <taxon>Bacteria</taxon>
        <taxon>Bacteria division Kazan-3B-28</taxon>
    </lineage>
</organism>
<dbReference type="AlphaFoldDB" id="A0A420ZAX0"/>
<comment type="similarity">
    <text evidence="1">Belongs to the D-isomer specific 2-hydroxyacid dehydrogenase family.</text>
</comment>
<feature type="domain" description="D-isomer specific 2-hydroxyacid dehydrogenase catalytic" evidence="4">
    <location>
        <begin position="12"/>
        <end position="115"/>
    </location>
</feature>
<evidence type="ECO:0000313" key="5">
    <source>
        <dbReference type="EMBL" id="RLC35746.1"/>
    </source>
</evidence>
<sequence>MLKVNQMDKPKILITAPIHEAGLTLLKNVAEIRTASPSQALIKENLMREVKDVDALIVVRSREPVDEEVIKEGGNLKIISRHGAGYENVDVEAATKRGIFVTYAPVNAKTVADLTMGMIVCLL</sequence>
<gene>
    <name evidence="5" type="ORF">DRH29_05860</name>
</gene>
<dbReference type="Proteomes" id="UP000281261">
    <property type="component" value="Unassembled WGS sequence"/>
</dbReference>
<proteinExistence type="inferred from homology"/>
<evidence type="ECO:0000256" key="3">
    <source>
        <dbReference type="ARBA" id="ARBA00023027"/>
    </source>
</evidence>
<evidence type="ECO:0000256" key="1">
    <source>
        <dbReference type="ARBA" id="ARBA00005854"/>
    </source>
</evidence>
<dbReference type="SUPFAM" id="SSF52283">
    <property type="entry name" value="Formate/glycerate dehydrogenase catalytic domain-like"/>
    <property type="match status" value="1"/>
</dbReference>
<dbReference type="Pfam" id="PF00389">
    <property type="entry name" value="2-Hacid_dh"/>
    <property type="match status" value="1"/>
</dbReference>
<evidence type="ECO:0000259" key="4">
    <source>
        <dbReference type="Pfam" id="PF00389"/>
    </source>
</evidence>
<feature type="non-terminal residue" evidence="5">
    <location>
        <position position="123"/>
    </location>
</feature>
<dbReference type="PANTHER" id="PTHR42789">
    <property type="entry name" value="D-ISOMER SPECIFIC 2-HYDROXYACID DEHYDROGENASE FAMILY PROTEIN (AFU_ORTHOLOGUE AFUA_6G10090)"/>
    <property type="match status" value="1"/>
</dbReference>
<evidence type="ECO:0000313" key="6">
    <source>
        <dbReference type="Proteomes" id="UP000281261"/>
    </source>
</evidence>
<dbReference type="Gene3D" id="3.40.50.720">
    <property type="entry name" value="NAD(P)-binding Rossmann-like Domain"/>
    <property type="match status" value="1"/>
</dbReference>
<accession>A0A420ZAX0</accession>
<keyword evidence="2" id="KW-0560">Oxidoreductase</keyword>